<dbReference type="OrthoDB" id="4359351at2759"/>
<proteinExistence type="predicted"/>
<protein>
    <submittedName>
        <fullName evidence="1">Uncharacterized protein</fullName>
    </submittedName>
</protein>
<keyword evidence="2" id="KW-1185">Reference proteome</keyword>
<accession>A0A9W9XYU1</accession>
<dbReference type="EMBL" id="JAPWDS010000002">
    <property type="protein sequence ID" value="KAJ5512677.1"/>
    <property type="molecule type" value="Genomic_DNA"/>
</dbReference>
<sequence>MTVSCEGLLTPQVEFGFGIRRSPAPCQTWMVPPKLITLPNTFFDDLDITSEMVRTSNPSSRNEQQARILITMLLTGVYKELRRLPYVGPNDIRMFQETTFKFYPMKFMDKRKVRQVHCVGRTDFSFYFGDHKAQAINLVIIEAKPTGLCGTGEGQTLAYMVME</sequence>
<comment type="caution">
    <text evidence="1">The sequence shown here is derived from an EMBL/GenBank/DDBJ whole genome shotgun (WGS) entry which is preliminary data.</text>
</comment>
<organism evidence="1 2">
    <name type="scientific">Penicillium fimorum</name>
    <dbReference type="NCBI Taxonomy" id="1882269"/>
    <lineage>
        <taxon>Eukaryota</taxon>
        <taxon>Fungi</taxon>
        <taxon>Dikarya</taxon>
        <taxon>Ascomycota</taxon>
        <taxon>Pezizomycotina</taxon>
        <taxon>Eurotiomycetes</taxon>
        <taxon>Eurotiomycetidae</taxon>
        <taxon>Eurotiales</taxon>
        <taxon>Aspergillaceae</taxon>
        <taxon>Penicillium</taxon>
    </lineage>
</organism>
<dbReference type="Proteomes" id="UP001149954">
    <property type="component" value="Unassembled WGS sequence"/>
</dbReference>
<evidence type="ECO:0000313" key="1">
    <source>
        <dbReference type="EMBL" id="KAJ5512677.1"/>
    </source>
</evidence>
<gene>
    <name evidence="1" type="ORF">N7463_002229</name>
</gene>
<dbReference type="AlphaFoldDB" id="A0A9W9XYU1"/>
<name>A0A9W9XYU1_9EURO</name>
<reference evidence="1" key="2">
    <citation type="journal article" date="2023" name="IMA Fungus">
        <title>Comparative genomic study of the Penicillium genus elucidates a diverse pangenome and 15 lateral gene transfer events.</title>
        <authorList>
            <person name="Petersen C."/>
            <person name="Sorensen T."/>
            <person name="Nielsen M.R."/>
            <person name="Sondergaard T.E."/>
            <person name="Sorensen J.L."/>
            <person name="Fitzpatrick D.A."/>
            <person name="Frisvad J.C."/>
            <person name="Nielsen K.L."/>
        </authorList>
    </citation>
    <scope>NUCLEOTIDE SEQUENCE</scope>
    <source>
        <strain evidence="1">IBT 29495</strain>
    </source>
</reference>
<reference evidence="1" key="1">
    <citation type="submission" date="2022-12" db="EMBL/GenBank/DDBJ databases">
        <authorList>
            <person name="Petersen C."/>
        </authorList>
    </citation>
    <scope>NUCLEOTIDE SEQUENCE</scope>
    <source>
        <strain evidence="1">IBT 29495</strain>
    </source>
</reference>
<evidence type="ECO:0000313" key="2">
    <source>
        <dbReference type="Proteomes" id="UP001149954"/>
    </source>
</evidence>